<sequence length="93" mass="10137">MNRHISIAAGVIIAITNSGAIADTYILFQKGTGNMSTAIDRNPPEADGHVRQVQIGDNNSAYTLQDKNMDNLSIKQTQHGNNNTDRSIHNSLF</sequence>
<reference evidence="1" key="1">
    <citation type="submission" date="2022-02" db="EMBL/GenBank/DDBJ databases">
        <title>Coral-associated bacteria.</title>
        <authorList>
            <person name="Tang K."/>
            <person name="Wang X."/>
        </authorList>
    </citation>
    <scope>NUCLEOTIDE SEQUENCE</scope>
    <source>
        <strain evidence="1">SCSIO 43006</strain>
    </source>
</reference>
<evidence type="ECO:0000313" key="1">
    <source>
        <dbReference type="EMBL" id="USD20821.1"/>
    </source>
</evidence>
<gene>
    <name evidence="1" type="ORF">MJO52_17410</name>
</gene>
<name>A0ABY4V966_9GAMM</name>
<keyword evidence="2" id="KW-1185">Reference proteome</keyword>
<accession>A0ABY4V966</accession>
<evidence type="ECO:0008006" key="3">
    <source>
        <dbReference type="Google" id="ProtNLM"/>
    </source>
</evidence>
<dbReference type="RefSeq" id="WP_252083227.1">
    <property type="nucleotide sequence ID" value="NZ_CP092418.1"/>
</dbReference>
<dbReference type="EMBL" id="CP092418">
    <property type="protein sequence ID" value="USD20821.1"/>
    <property type="molecule type" value="Genomic_DNA"/>
</dbReference>
<proteinExistence type="predicted"/>
<organism evidence="1 2">
    <name type="scientific">Microbulbifer variabilis</name>
    <dbReference type="NCBI Taxonomy" id="266805"/>
    <lineage>
        <taxon>Bacteria</taxon>
        <taxon>Pseudomonadati</taxon>
        <taxon>Pseudomonadota</taxon>
        <taxon>Gammaproteobacteria</taxon>
        <taxon>Cellvibrionales</taxon>
        <taxon>Microbulbiferaceae</taxon>
        <taxon>Microbulbifer</taxon>
    </lineage>
</organism>
<evidence type="ECO:0000313" key="2">
    <source>
        <dbReference type="Proteomes" id="UP001055658"/>
    </source>
</evidence>
<protein>
    <recommendedName>
        <fullName evidence="3">Curlin</fullName>
    </recommendedName>
</protein>
<dbReference type="Proteomes" id="UP001055658">
    <property type="component" value="Chromosome"/>
</dbReference>